<dbReference type="PANTHER" id="PTHR38590">
    <property type="entry name" value="BLL0828 PROTEIN"/>
    <property type="match status" value="1"/>
</dbReference>
<dbReference type="AlphaFoldDB" id="A0A0G1Q3S4"/>
<name>A0A0G1Q3S4_9BACT</name>
<dbReference type="Gene3D" id="3.40.960.10">
    <property type="entry name" value="VSR Endonuclease"/>
    <property type="match status" value="1"/>
</dbReference>
<reference evidence="2 3" key="1">
    <citation type="journal article" date="2015" name="Nature">
        <title>rRNA introns, odd ribosomes, and small enigmatic genomes across a large radiation of phyla.</title>
        <authorList>
            <person name="Brown C.T."/>
            <person name="Hug L.A."/>
            <person name="Thomas B.C."/>
            <person name="Sharon I."/>
            <person name="Castelle C.J."/>
            <person name="Singh A."/>
            <person name="Wilkins M.J."/>
            <person name="Williams K.H."/>
            <person name="Banfield J.F."/>
        </authorList>
    </citation>
    <scope>NUCLEOTIDE SEQUENCE [LARGE SCALE GENOMIC DNA]</scope>
</reference>
<protein>
    <recommendedName>
        <fullName evidence="1">DUF559 domain-containing protein</fullName>
    </recommendedName>
</protein>
<feature type="domain" description="DUF559" evidence="1">
    <location>
        <begin position="13"/>
        <end position="118"/>
    </location>
</feature>
<dbReference type="SUPFAM" id="SSF52980">
    <property type="entry name" value="Restriction endonuclease-like"/>
    <property type="match status" value="1"/>
</dbReference>
<dbReference type="Pfam" id="PF04480">
    <property type="entry name" value="DUF559"/>
    <property type="match status" value="1"/>
</dbReference>
<proteinExistence type="predicted"/>
<sequence length="120" mass="14339">MWREFIYNAPNLKPRRQQLRNNATETEILLWKKLRKRQLGIRFVRQYSVGGFVIDFYAPEIRLAIELDGEYHFNIDQIVYDKYRTRYLAAVDINEMRFRNAEIANNIEDVVSKIKAALPS</sequence>
<dbReference type="EMBL" id="LCKS01000002">
    <property type="protein sequence ID" value="KKU03335.1"/>
    <property type="molecule type" value="Genomic_DNA"/>
</dbReference>
<evidence type="ECO:0000313" key="3">
    <source>
        <dbReference type="Proteomes" id="UP000034264"/>
    </source>
</evidence>
<evidence type="ECO:0000259" key="1">
    <source>
        <dbReference type="Pfam" id="PF04480"/>
    </source>
</evidence>
<dbReference type="Proteomes" id="UP000034264">
    <property type="component" value="Unassembled WGS sequence"/>
</dbReference>
<dbReference type="InterPro" id="IPR047216">
    <property type="entry name" value="Endonuclease_DUF559_bact"/>
</dbReference>
<accession>A0A0G1Q3S4</accession>
<organism evidence="2 3">
    <name type="scientific">Candidatus Amesbacteria bacterium GW2011_GWC2_45_19</name>
    <dbReference type="NCBI Taxonomy" id="1618366"/>
    <lineage>
        <taxon>Bacteria</taxon>
        <taxon>Candidatus Amesiibacteriota</taxon>
    </lineage>
</organism>
<gene>
    <name evidence="2" type="ORF">UX05_C0002G0091</name>
</gene>
<dbReference type="PANTHER" id="PTHR38590:SF1">
    <property type="entry name" value="BLL0828 PROTEIN"/>
    <property type="match status" value="1"/>
</dbReference>
<dbReference type="InterPro" id="IPR011335">
    <property type="entry name" value="Restrct_endonuc-II-like"/>
</dbReference>
<evidence type="ECO:0000313" key="2">
    <source>
        <dbReference type="EMBL" id="KKU03335.1"/>
    </source>
</evidence>
<comment type="caution">
    <text evidence="2">The sequence shown here is derived from an EMBL/GenBank/DDBJ whole genome shotgun (WGS) entry which is preliminary data.</text>
</comment>
<dbReference type="CDD" id="cd01038">
    <property type="entry name" value="Endonuclease_DUF559"/>
    <property type="match status" value="1"/>
</dbReference>
<dbReference type="InterPro" id="IPR007569">
    <property type="entry name" value="DUF559"/>
</dbReference>